<evidence type="ECO:0000256" key="4">
    <source>
        <dbReference type="ARBA" id="ARBA00022640"/>
    </source>
</evidence>
<keyword evidence="7" id="KW-0812">Transmembrane</keyword>
<dbReference type="SUPFAM" id="SSF52540">
    <property type="entry name" value="P-loop containing nucleoside triphosphate hydrolases"/>
    <property type="match status" value="1"/>
</dbReference>
<geneLocation type="chloroplast" evidence="9"/>
<dbReference type="PANTHER" id="PTHR33078:SF100">
    <property type="entry name" value="PROTEIN YCF2"/>
    <property type="match status" value="1"/>
</dbReference>
<sequence>MLLIIRCARLFYFFFTFVFHKHSFSSPHLQYKQYKWSLWPMKLPTFVKLPTYTWSKVLRIQFLHRFRLEMMQLFNPWNRSYLTESYLFRFLTQIFSGRERFIKILHFRVIITLFLRDLRSFGVNQTIKVVILLTLPVFMYRANCFLNEKKHMMFVAPNFTKNLLMVPHLFVSLSKYDTSLLNNKNGGISENPGTKSWETSLKSEDSPISWNVFDIFSKTLSIYESYMRTVTTQKSFQSFNLLKNDHPFQDFMESERRRRVDFWKTRTYLFKYSSSNCVSSLDSDWNIFRKNQTELNPLNCIRFTNQSYPWNMSSSVCNQNKGQWKKIVLEITDQLIISMTKPHQVNEEQIALDIDNYPYQNMDSFSRLNENRLLNLNQIFNRRGSINNQFLLSLLNMIDEDNCFVNESIDNSKNRVKTLAQLIYFKYRIKVDGIFSKAKFYFALQKAFRFYLRYGRNFKEKTLSNWIKNERLNNVMQNAINKHSSTWRVGLKIGVYNSIIRMDKYANQHFIVYNWSTQTEYFQNGFKQFVYNSYFLHNYVKLKNIVFEPNEYRVLVPIDIHLPLKEFFKFFFSQNLLIDFCGKKLLIHFPNLLSNWWSKFRSKFNINYIVAHKSFIIDFLMGDEDQYDTPEQLLLKEKRLVLYDSVFDGLIELFTFLNNWFEPFRNKSRKLIESIVVQILDDSPRLKFLDEGTISQPVLNEIPINQSIGSLFDNQKNGLDCVDNTDFWARLNDRNWLNPLELSNQSSLRTSFDKANTIEFFDYLHHPRLNYKERLDPYMENLHIKKKNITYKQLFNLFPIHNNLFPLPIDDINPLFLKKETIYLIKSQVADILLAKYLRDRTFISDWYKSLNLLTRFNHFVHDKRVISSIGEISTTPFTREQQIVDFEKRSCPPFFNSLDSKETEVSQYKSDARKDIDLFKMQSYADDLRLVFETLCMKMSKIEIKKKFVKKSTKSSNNIISIKAKYYTLRWWECLKDILLDTYLEIKKSPLLTKDKEIMSRALRFKINYFKSEFYETYRLFFTSTWWKYLGDIYSYPLLEILINIRDQIASILDLFQYKNEFIIHILDIFNIMGALPAKLLAILKWKLKKFFQKFYNYVLSEFFYYFFIFSDYGSNYASHYGTKIYNDASSYFSQFFSKYGSHYISKIYNYFRSKKWRNWCFSVSSWVKSVKEEIGNQKKALEFAFKKFKKMKKRKRLKMMERFLKDVQNGLIKNEKSWVLSVFSLAVGYFLLPFFLFPVHLLNFAEDFFFWKDMDDFEEFYQELHTLQEPMPEIIYGWFVDYEDFRIPIKGIYEYFIRKWCYIRELKRKTYLFSIYKTVLEIPYSNIDQRERELAHFLIKEKSLSELELKLLTNPKDFSFKWTFPVTADPNMPIAGYLNDQPGLIYLRYLAEAYQEGIMNYTNKFDPLGLAERSVFLAFCNKITSSQKYRWDSLDSSRLKPFSLNLGLSSSYFSKRIFLIGPMETGRSFLVKSLAADSYVPLIRISLRYFLPQQNDCEFEFREREEDPMLYVHSIFDNTIENKLERKDTHISIFRRHLELKRIQQFILALELAKAMSPCVIWIPNIHELHFESVFLCTLVERLFKENFPGIVIASTHIPKKVDPIPIGYDGLDRSIHIRMLPFSQRQREFAILSRSKGLYLEKELACSDEFGFRTKGFDARDLAALSNEVFLISIHQKRSVIDTNTIRLAFNRTTRGFVGFDVQEPVRLPYKVGKAFMQHTLRNMDPLFAGQDFWTKRAFYLSHWYLEPSIARASIKQLTIFCHILGCLAGAAAQDSWFISERTKENWRPLDKFIKNDFAVASSLLESFLIEFSLGSLGICRSVSKFSPSIILTSAGQDIVTQHFNMMQQGISSFVNKKILKQENEFFLVTQDQDEEKFLNRIVWAPRTWRLSFLRSNQFDSIIRPNQFVELLQQYEDFSEIKSKEYKIDSPYGRCDKKYSAHKKWNPEMKAMLKERQIILGGESPDIDYQMQYQFSNQSIFYLERFLWNPTSFLFQEKRLNLFSRRELFINEEMLKRLYITYIPKRRGSIQNPFRHKRVLGVFSENKILNMKDWDLQDILPRDHLVSFQRIQAFGAEWRQISPHNPTFTYGRWLAEFSPMVDRFESFIDRQRVPNRCLSESFIYNFLSESYQYLINMFLSKRMLLDRMIKTLLKNKILFPDEIRDLLAEEIHRNKRD</sequence>
<keyword evidence="7" id="KW-0472">Membrane</keyword>
<dbReference type="GO" id="GO:0016887">
    <property type="term" value="F:ATP hydrolysis activity"/>
    <property type="evidence" value="ECO:0007669"/>
    <property type="project" value="InterPro"/>
</dbReference>
<keyword evidence="5" id="KW-0547">Nucleotide-binding</keyword>
<dbReference type="PANTHER" id="PTHR33078">
    <property type="entry name" value="PROTEIN YCF2-RELATED"/>
    <property type="match status" value="1"/>
</dbReference>
<protein>
    <recommendedName>
        <fullName evidence="8">AAA+ ATPase domain-containing protein</fullName>
    </recommendedName>
</protein>
<organism evidence="9">
    <name type="scientific">Lepidothamnus intermedius</name>
    <dbReference type="NCBI Taxonomy" id="224738"/>
    <lineage>
        <taxon>Eukaryota</taxon>
        <taxon>Viridiplantae</taxon>
        <taxon>Streptophyta</taxon>
        <taxon>Embryophyta</taxon>
        <taxon>Tracheophyta</taxon>
        <taxon>Spermatophyta</taxon>
        <taxon>Pinopsida</taxon>
        <taxon>Pinidae</taxon>
        <taxon>Conifers II</taxon>
        <taxon>Araucariales</taxon>
        <taxon>Podocarpaceae</taxon>
        <taxon>Lepidothamnus</taxon>
    </lineage>
</organism>
<dbReference type="InterPro" id="IPR056777">
    <property type="entry name" value="Ycf2_N"/>
</dbReference>
<keyword evidence="7" id="KW-1133">Transmembrane helix</keyword>
<feature type="transmembrane region" description="Helical" evidence="7">
    <location>
        <begin position="1220"/>
        <end position="1239"/>
    </location>
</feature>
<dbReference type="Pfam" id="PF00004">
    <property type="entry name" value="AAA"/>
    <property type="match status" value="1"/>
</dbReference>
<accession>A0A3Q9WXN7</accession>
<gene>
    <name evidence="9" type="primary">ycf2</name>
</gene>
<name>A0A3Q9WXN7_9CONI</name>
<evidence type="ECO:0000256" key="2">
    <source>
        <dbReference type="ARBA" id="ARBA00004474"/>
    </source>
</evidence>
<dbReference type="Pfam" id="PF05695">
    <property type="entry name" value="Ycf2"/>
    <property type="match status" value="1"/>
</dbReference>
<dbReference type="InterPro" id="IPR003593">
    <property type="entry name" value="AAA+_ATPase"/>
</dbReference>
<keyword evidence="6" id="KW-0067">ATP-binding</keyword>
<feature type="domain" description="AAA+ ATPase" evidence="8">
    <location>
        <begin position="1455"/>
        <end position="1623"/>
    </location>
</feature>
<reference evidence="9" key="1">
    <citation type="journal article" date="2018" name="Mol. Phylogenet. Evol.">
        <title>Enlarged and highly repetitive plastome of Lagarostrobos and plastid phylogenomics of Podocarpaceae.</title>
        <authorList>
            <person name="Sudianto E."/>
            <person name="Wu C.-S."/>
            <person name="Leonhard L."/>
            <person name="Martine W.F."/>
            <person name="Chaw S.-M."/>
        </authorList>
    </citation>
    <scope>NUCLEOTIDE SEQUENCE</scope>
</reference>
<dbReference type="SMART" id="SM00382">
    <property type="entry name" value="AAA"/>
    <property type="match status" value="1"/>
</dbReference>
<evidence type="ECO:0000256" key="3">
    <source>
        <dbReference type="ARBA" id="ARBA00009361"/>
    </source>
</evidence>
<evidence type="ECO:0000256" key="6">
    <source>
        <dbReference type="ARBA" id="ARBA00022840"/>
    </source>
</evidence>
<evidence type="ECO:0000256" key="7">
    <source>
        <dbReference type="SAM" id="Phobius"/>
    </source>
</evidence>
<proteinExistence type="inferred from homology"/>
<comment type="similarity">
    <text evidence="3">Belongs to the Ycf2 family.</text>
</comment>
<keyword evidence="4 9" id="KW-0934">Plastid</keyword>
<comment type="function">
    <text evidence="1">Probable ATPase of unknown function. Its presence in a non-photosynthetic plant (Epifagus virginiana) and experiments in tobacco indicate that it has an essential function which is probably not related to photosynthesis.</text>
</comment>
<feature type="transmembrane region" description="Helical" evidence="7">
    <location>
        <begin position="1063"/>
        <end position="1085"/>
    </location>
</feature>
<evidence type="ECO:0000259" key="8">
    <source>
        <dbReference type="SMART" id="SM00382"/>
    </source>
</evidence>
<evidence type="ECO:0000256" key="5">
    <source>
        <dbReference type="ARBA" id="ARBA00022741"/>
    </source>
</evidence>
<evidence type="ECO:0000256" key="1">
    <source>
        <dbReference type="ARBA" id="ARBA00002329"/>
    </source>
</evidence>
<dbReference type="InterPro" id="IPR027417">
    <property type="entry name" value="P-loop_NTPase"/>
</dbReference>
<comment type="subcellular location">
    <subcellularLocation>
        <location evidence="2">Plastid</location>
    </subcellularLocation>
</comment>
<dbReference type="GO" id="GO:0009536">
    <property type="term" value="C:plastid"/>
    <property type="evidence" value="ECO:0007669"/>
    <property type="project" value="UniProtKB-SubCell"/>
</dbReference>
<dbReference type="GO" id="GO:0005524">
    <property type="term" value="F:ATP binding"/>
    <property type="evidence" value="ECO:0007669"/>
    <property type="project" value="UniProtKB-KW"/>
</dbReference>
<dbReference type="EMBL" id="AP018902">
    <property type="protein sequence ID" value="BBF90985.1"/>
    <property type="molecule type" value="Genomic_DNA"/>
</dbReference>
<keyword evidence="9" id="KW-0150">Chloroplast</keyword>
<evidence type="ECO:0000313" key="9">
    <source>
        <dbReference type="EMBL" id="BBF90985.1"/>
    </source>
</evidence>
<dbReference type="InterPro" id="IPR003959">
    <property type="entry name" value="ATPase_AAA_core"/>
</dbReference>
<dbReference type="Gene3D" id="3.40.50.300">
    <property type="entry name" value="P-loop containing nucleotide triphosphate hydrolases"/>
    <property type="match status" value="1"/>
</dbReference>